<dbReference type="OrthoDB" id="4133411at2759"/>
<reference evidence="2" key="1">
    <citation type="journal article" date="2020" name="Stud. Mycol.">
        <title>101 Dothideomycetes genomes: a test case for predicting lifestyles and emergence of pathogens.</title>
        <authorList>
            <person name="Haridas S."/>
            <person name="Albert R."/>
            <person name="Binder M."/>
            <person name="Bloem J."/>
            <person name="Labutti K."/>
            <person name="Salamov A."/>
            <person name="Andreopoulos B."/>
            <person name="Baker S."/>
            <person name="Barry K."/>
            <person name="Bills G."/>
            <person name="Bluhm B."/>
            <person name="Cannon C."/>
            <person name="Castanera R."/>
            <person name="Culley D."/>
            <person name="Daum C."/>
            <person name="Ezra D."/>
            <person name="Gonzalez J."/>
            <person name="Henrissat B."/>
            <person name="Kuo A."/>
            <person name="Liang C."/>
            <person name="Lipzen A."/>
            <person name="Lutzoni F."/>
            <person name="Magnuson J."/>
            <person name="Mondo S."/>
            <person name="Nolan M."/>
            <person name="Ohm R."/>
            <person name="Pangilinan J."/>
            <person name="Park H.-J."/>
            <person name="Ramirez L."/>
            <person name="Alfaro M."/>
            <person name="Sun H."/>
            <person name="Tritt A."/>
            <person name="Yoshinaga Y."/>
            <person name="Zwiers L.-H."/>
            <person name="Turgeon B."/>
            <person name="Goodwin S."/>
            <person name="Spatafora J."/>
            <person name="Crous P."/>
            <person name="Grigoriev I."/>
        </authorList>
    </citation>
    <scope>NUCLEOTIDE SEQUENCE</scope>
    <source>
        <strain evidence="2">CBS 123094</strain>
    </source>
</reference>
<dbReference type="Proteomes" id="UP000799779">
    <property type="component" value="Unassembled WGS sequence"/>
</dbReference>
<dbReference type="Pfam" id="PF13561">
    <property type="entry name" value="adh_short_C2"/>
    <property type="match status" value="1"/>
</dbReference>
<gene>
    <name evidence="2" type="ORF">P154DRAFT_575724</name>
</gene>
<sequence>MSGAIEFPDKLNNIKDTPWKDDSPMGRIGRPEKVANVVEFLLSDKASHVTGTVNRSHYPLPKRKSPTLKFSIGSVVTIDGGASIQANVLTRT</sequence>
<dbReference type="InterPro" id="IPR002347">
    <property type="entry name" value="SDR_fam"/>
</dbReference>
<feature type="region of interest" description="Disordered" evidence="1">
    <location>
        <begin position="1"/>
        <end position="27"/>
    </location>
</feature>
<dbReference type="SUPFAM" id="SSF51735">
    <property type="entry name" value="NAD(P)-binding Rossmann-fold domains"/>
    <property type="match status" value="1"/>
</dbReference>
<organism evidence="2 3">
    <name type="scientific">Amniculicola lignicola CBS 123094</name>
    <dbReference type="NCBI Taxonomy" id="1392246"/>
    <lineage>
        <taxon>Eukaryota</taxon>
        <taxon>Fungi</taxon>
        <taxon>Dikarya</taxon>
        <taxon>Ascomycota</taxon>
        <taxon>Pezizomycotina</taxon>
        <taxon>Dothideomycetes</taxon>
        <taxon>Pleosporomycetidae</taxon>
        <taxon>Pleosporales</taxon>
        <taxon>Amniculicolaceae</taxon>
        <taxon>Amniculicola</taxon>
    </lineage>
</organism>
<feature type="compositionally biased region" description="Basic and acidic residues" evidence="1">
    <location>
        <begin position="7"/>
        <end position="27"/>
    </location>
</feature>
<dbReference type="Gene3D" id="3.40.50.720">
    <property type="entry name" value="NAD(P)-binding Rossmann-like Domain"/>
    <property type="match status" value="1"/>
</dbReference>
<protein>
    <submittedName>
        <fullName evidence="2">Uncharacterized protein</fullName>
    </submittedName>
</protein>
<keyword evidence="3" id="KW-1185">Reference proteome</keyword>
<dbReference type="EMBL" id="ML977587">
    <property type="protein sequence ID" value="KAF2000668.1"/>
    <property type="molecule type" value="Genomic_DNA"/>
</dbReference>
<dbReference type="AlphaFoldDB" id="A0A6A5WI13"/>
<accession>A0A6A5WI13</accession>
<evidence type="ECO:0000313" key="2">
    <source>
        <dbReference type="EMBL" id="KAF2000668.1"/>
    </source>
</evidence>
<proteinExistence type="predicted"/>
<dbReference type="InterPro" id="IPR036291">
    <property type="entry name" value="NAD(P)-bd_dom_sf"/>
</dbReference>
<evidence type="ECO:0000313" key="3">
    <source>
        <dbReference type="Proteomes" id="UP000799779"/>
    </source>
</evidence>
<name>A0A6A5WI13_9PLEO</name>
<evidence type="ECO:0000256" key="1">
    <source>
        <dbReference type="SAM" id="MobiDB-lite"/>
    </source>
</evidence>